<reference evidence="1" key="1">
    <citation type="submission" date="2016-10" db="EMBL/GenBank/DDBJ databases">
        <authorList>
            <person name="See-Too W.S."/>
        </authorList>
    </citation>
    <scope>NUCLEOTIDE SEQUENCE</scope>
    <source>
        <strain evidence="1">DSM 22276</strain>
    </source>
</reference>
<evidence type="ECO:0000313" key="2">
    <source>
        <dbReference type="Proteomes" id="UP000092495"/>
    </source>
</evidence>
<dbReference type="EMBL" id="CP016543">
    <property type="protein sequence ID" value="ANU23376.1"/>
    <property type="molecule type" value="Genomic_DNA"/>
</dbReference>
<proteinExistence type="predicted"/>
<organism evidence="1 2">
    <name type="scientific">Planococcus donghaensis</name>
    <dbReference type="NCBI Taxonomy" id="414778"/>
    <lineage>
        <taxon>Bacteria</taxon>
        <taxon>Bacillati</taxon>
        <taxon>Bacillota</taxon>
        <taxon>Bacilli</taxon>
        <taxon>Bacillales</taxon>
        <taxon>Caryophanaceae</taxon>
        <taxon>Planococcus</taxon>
    </lineage>
</organism>
<evidence type="ECO:0000313" key="1">
    <source>
        <dbReference type="EMBL" id="ANU23376.1"/>
    </source>
</evidence>
<protein>
    <recommendedName>
        <fullName evidence="3">DUF3221 domain-containing protein</fullName>
    </recommendedName>
</protein>
<dbReference type="AlphaFoldDB" id="A0A1C7EI96"/>
<dbReference type="RefSeq" id="WP_065526412.1">
    <property type="nucleotide sequence ID" value="NZ_CP016543.2"/>
</dbReference>
<accession>A0A1C7EI96</accession>
<sequence length="114" mass="13139">MKKTWVFILILLLSGCQEQEENTESLEQSTYEVSGTITDINQDKILLELSQELQENETIIWVNVSDETSIQNLQDTKLNRDSLRAQDEVRVILGDTCTDSIPRICYAKELFINK</sequence>
<dbReference type="OrthoDB" id="2428007at2"/>
<dbReference type="KEGG" id="pdg:BCM40_08320"/>
<dbReference type="Proteomes" id="UP000092495">
    <property type="component" value="Chromosome"/>
</dbReference>
<keyword evidence="2" id="KW-1185">Reference proteome</keyword>
<name>A0A1C7EI96_9BACL</name>
<dbReference type="PROSITE" id="PS51257">
    <property type="entry name" value="PROKAR_LIPOPROTEIN"/>
    <property type="match status" value="1"/>
</dbReference>
<gene>
    <name evidence="1" type="ORF">BCM40_08320</name>
</gene>
<evidence type="ECO:0008006" key="3">
    <source>
        <dbReference type="Google" id="ProtNLM"/>
    </source>
</evidence>